<proteinExistence type="predicted"/>
<comment type="caution">
    <text evidence="1">The sequence shown here is derived from an EMBL/GenBank/DDBJ whole genome shotgun (WGS) entry which is preliminary data.</text>
</comment>
<accession>V6T7M3</accession>
<name>V6T7M3_GIAIN</name>
<dbReference type="Proteomes" id="UP000018320">
    <property type="component" value="Unassembled WGS sequence"/>
</dbReference>
<sequence length="136" mass="15140">VPMRLTYTHRSIIAFSQTSYRIPKGSRFLLAGDEAAAEQTAGHLGRVDKHEVQNSENSRHGSIRSCIREGDKYKHDCTGKHGTHNKTWILGHKSVDFKTELVRSFCRVPGPNRSSSDTVAAITADPFDQLWAGFSV</sequence>
<gene>
    <name evidence="1" type="ORF">DHA2_154231</name>
</gene>
<feature type="non-terminal residue" evidence="1">
    <location>
        <position position="1"/>
    </location>
</feature>
<protein>
    <submittedName>
        <fullName evidence="1">tRNA-dihydrouridine synthase 3</fullName>
    </submittedName>
</protein>
<organism evidence="1 2">
    <name type="scientific">Giardia intestinalis</name>
    <name type="common">Giardia lamblia</name>
    <dbReference type="NCBI Taxonomy" id="5741"/>
    <lineage>
        <taxon>Eukaryota</taxon>
        <taxon>Metamonada</taxon>
        <taxon>Diplomonadida</taxon>
        <taxon>Hexamitidae</taxon>
        <taxon>Giardiinae</taxon>
        <taxon>Giardia</taxon>
    </lineage>
</organism>
<dbReference type="VEuPathDB" id="GiardiaDB:DHA2_154231"/>
<reference evidence="2" key="1">
    <citation type="submission" date="2012-02" db="EMBL/GenBank/DDBJ databases">
        <title>Genome sequencing of Giardia lamblia Genotypes A2 and B isolates (DH and GS) and comparative analysis with the genomes of Genotypes A1 and E (WB and Pig).</title>
        <authorList>
            <person name="Adam R."/>
            <person name="Dahlstrom E."/>
            <person name="Martens C."/>
            <person name="Bruno D."/>
            <person name="Barbian K."/>
            <person name="Porcella S.F."/>
            <person name="Nash T."/>
        </authorList>
    </citation>
    <scope>NUCLEOTIDE SEQUENCE</scope>
    <source>
        <strain evidence="2">DH</strain>
    </source>
</reference>
<reference evidence="1 2" key="2">
    <citation type="journal article" date="2013" name="Genome Biol. Evol.">
        <title>Genome sequencing of Giardia lamblia genotypes A2 and B isolates (DH and GS) and comparative analysis with the genomes of genotypes A1 and E (WB and Pig).</title>
        <authorList>
            <person name="Adam R.D."/>
            <person name="Dahlstrom E.W."/>
            <person name="Martens C.A."/>
            <person name="Bruno D.P."/>
            <person name="Barbian K.D."/>
            <person name="Ricklefs S.M."/>
            <person name="Hernandez M.M."/>
            <person name="Narla N.P."/>
            <person name="Patel R.B."/>
            <person name="Porcella S.F."/>
            <person name="Nash T.E."/>
        </authorList>
    </citation>
    <scope>NUCLEOTIDE SEQUENCE [LARGE SCALE GENOMIC DNA]</scope>
    <source>
        <strain evidence="1 2">DH</strain>
    </source>
</reference>
<dbReference type="AlphaFoldDB" id="V6T7M3"/>
<evidence type="ECO:0000313" key="1">
    <source>
        <dbReference type="EMBL" id="ESU34729.1"/>
    </source>
</evidence>
<dbReference type="EMBL" id="AHGT01000169">
    <property type="protein sequence ID" value="ESU34729.1"/>
    <property type="molecule type" value="Genomic_DNA"/>
</dbReference>
<evidence type="ECO:0000313" key="2">
    <source>
        <dbReference type="Proteomes" id="UP000018320"/>
    </source>
</evidence>